<keyword evidence="4" id="KW-1185">Reference proteome</keyword>
<evidence type="ECO:0000256" key="1">
    <source>
        <dbReference type="SAM" id="MobiDB-lite"/>
    </source>
</evidence>
<dbReference type="SUPFAM" id="SSF47413">
    <property type="entry name" value="lambda repressor-like DNA-binding domains"/>
    <property type="match status" value="1"/>
</dbReference>
<feature type="region of interest" description="Disordered" evidence="1">
    <location>
        <begin position="131"/>
        <end position="150"/>
    </location>
</feature>
<feature type="compositionally biased region" description="Polar residues" evidence="1">
    <location>
        <begin position="139"/>
        <end position="150"/>
    </location>
</feature>
<dbReference type="EMBL" id="JAHUVW010000001">
    <property type="protein sequence ID" value="MBV7671417.1"/>
    <property type="molecule type" value="Genomic_DNA"/>
</dbReference>
<sequence>MNRDPEAWSRLGRALRNAREHRSLTQAELGEAAGVSGRSVQDAESGAVPKARMPYTIGRIAAALGWPEGAVDAVLDGQAPPGDGWQDVPVQHLTEEQLAGIMTTAMVRATEHTTSAEIRAATKIALDELRRQGYLPETNRVQPSTTSENS</sequence>
<proteinExistence type="predicted"/>
<dbReference type="RefSeq" id="WP_228870042.1">
    <property type="nucleotide sequence ID" value="NZ_JAHUVW010000001.1"/>
</dbReference>
<organism evidence="3 4">
    <name type="scientific">Streptomyces halstedii</name>
    <dbReference type="NCBI Taxonomy" id="1944"/>
    <lineage>
        <taxon>Bacteria</taxon>
        <taxon>Bacillati</taxon>
        <taxon>Actinomycetota</taxon>
        <taxon>Actinomycetes</taxon>
        <taxon>Kitasatosporales</taxon>
        <taxon>Streptomycetaceae</taxon>
        <taxon>Streptomyces</taxon>
    </lineage>
</organism>
<comment type="caution">
    <text evidence="3">The sequence shown here is derived from an EMBL/GenBank/DDBJ whole genome shotgun (WGS) entry which is preliminary data.</text>
</comment>
<evidence type="ECO:0000313" key="4">
    <source>
        <dbReference type="Proteomes" id="UP000735541"/>
    </source>
</evidence>
<dbReference type="InterPro" id="IPR010982">
    <property type="entry name" value="Lambda_DNA-bd_dom_sf"/>
</dbReference>
<dbReference type="Proteomes" id="UP000735541">
    <property type="component" value="Unassembled WGS sequence"/>
</dbReference>
<evidence type="ECO:0000313" key="3">
    <source>
        <dbReference type="EMBL" id="MBV7671417.1"/>
    </source>
</evidence>
<reference evidence="3 4" key="1">
    <citation type="submission" date="2021-07" db="EMBL/GenBank/DDBJ databases">
        <title>Sequencing Streptomyces halstedii LGO-A4 genome an citrus endophytic actinomycete.</title>
        <authorList>
            <person name="Samborskyy M."/>
            <person name="Scott N."/>
            <person name="Deglau R."/>
            <person name="Dickens S."/>
            <person name="Oliveira L.G."/>
        </authorList>
    </citation>
    <scope>NUCLEOTIDE SEQUENCE [LARGE SCALE GENOMIC DNA]</scope>
    <source>
        <strain evidence="3 4">LGO-A4</strain>
    </source>
</reference>
<gene>
    <name evidence="3" type="ORF">STHAL_18370</name>
</gene>
<dbReference type="Pfam" id="PF13560">
    <property type="entry name" value="HTH_31"/>
    <property type="match status" value="1"/>
</dbReference>
<dbReference type="CDD" id="cd00093">
    <property type="entry name" value="HTH_XRE"/>
    <property type="match status" value="1"/>
</dbReference>
<dbReference type="Gene3D" id="1.10.260.40">
    <property type="entry name" value="lambda repressor-like DNA-binding domains"/>
    <property type="match status" value="1"/>
</dbReference>
<protein>
    <submittedName>
        <fullName evidence="3">Helix-turn-helix domain-containing protein</fullName>
    </submittedName>
</protein>
<dbReference type="PROSITE" id="PS50943">
    <property type="entry name" value="HTH_CROC1"/>
    <property type="match status" value="1"/>
</dbReference>
<evidence type="ECO:0000259" key="2">
    <source>
        <dbReference type="PROSITE" id="PS50943"/>
    </source>
</evidence>
<accession>A0ABS6TT15</accession>
<name>A0ABS6TT15_STRHA</name>
<dbReference type="InterPro" id="IPR001387">
    <property type="entry name" value="Cro/C1-type_HTH"/>
</dbReference>
<feature type="region of interest" description="Disordered" evidence="1">
    <location>
        <begin position="33"/>
        <end position="52"/>
    </location>
</feature>
<feature type="domain" description="HTH cro/C1-type" evidence="2">
    <location>
        <begin position="15"/>
        <end position="71"/>
    </location>
</feature>